<feature type="domain" description="Fibronectin type-III" evidence="16">
    <location>
        <begin position="2499"/>
        <end position="2590"/>
    </location>
</feature>
<dbReference type="Pfam" id="PF00041">
    <property type="entry name" value="fn3"/>
    <property type="match status" value="12"/>
</dbReference>
<feature type="domain" description="Fibronectin type-III" evidence="16">
    <location>
        <begin position="1873"/>
        <end position="1964"/>
    </location>
</feature>
<evidence type="ECO:0000256" key="5">
    <source>
        <dbReference type="ARBA" id="ARBA00022737"/>
    </source>
</evidence>
<dbReference type="SMART" id="SM00404">
    <property type="entry name" value="PTPc_motif"/>
    <property type="match status" value="1"/>
</dbReference>
<evidence type="ECO:0000256" key="4">
    <source>
        <dbReference type="ARBA" id="ARBA00022729"/>
    </source>
</evidence>
<dbReference type="GO" id="GO:0016020">
    <property type="term" value="C:membrane"/>
    <property type="evidence" value="ECO:0007669"/>
    <property type="project" value="UniProtKB-SubCell"/>
</dbReference>
<dbReference type="PROSITE" id="PS00383">
    <property type="entry name" value="TYR_PHOSPHATASE_1"/>
    <property type="match status" value="1"/>
</dbReference>
<dbReference type="InterPro" id="IPR003961">
    <property type="entry name" value="FN3_dom"/>
</dbReference>
<comment type="catalytic activity">
    <reaction evidence="12">
        <text>O-phospho-L-tyrosyl-[protein] + H2O = L-tyrosyl-[protein] + phosphate</text>
        <dbReference type="Rhea" id="RHEA:10684"/>
        <dbReference type="Rhea" id="RHEA-COMP:10136"/>
        <dbReference type="Rhea" id="RHEA-COMP:20101"/>
        <dbReference type="ChEBI" id="CHEBI:15377"/>
        <dbReference type="ChEBI" id="CHEBI:43474"/>
        <dbReference type="ChEBI" id="CHEBI:46858"/>
        <dbReference type="ChEBI" id="CHEBI:61978"/>
        <dbReference type="EC" id="3.1.3.48"/>
    </reaction>
</comment>
<evidence type="ECO:0000259" key="14">
    <source>
        <dbReference type="PROSITE" id="PS50055"/>
    </source>
</evidence>
<evidence type="ECO:0000256" key="12">
    <source>
        <dbReference type="ARBA" id="ARBA00051722"/>
    </source>
</evidence>
<keyword evidence="18" id="KW-1185">Reference proteome</keyword>
<dbReference type="Pfam" id="PF00102">
    <property type="entry name" value="Y_phosphatase"/>
    <property type="match status" value="1"/>
</dbReference>
<dbReference type="PROSITE" id="PS50056">
    <property type="entry name" value="TYR_PHOSPHATASE_2"/>
    <property type="match status" value="1"/>
</dbReference>
<dbReference type="InterPro" id="IPR000387">
    <property type="entry name" value="Tyr_Pase_dom"/>
</dbReference>
<feature type="domain" description="Fibronectin type-III" evidence="16">
    <location>
        <begin position="2137"/>
        <end position="2226"/>
    </location>
</feature>
<dbReference type="PROSITE" id="PS50231">
    <property type="entry name" value="RICIN_B_LECTIN"/>
    <property type="match status" value="1"/>
</dbReference>
<evidence type="ECO:0000256" key="9">
    <source>
        <dbReference type="ARBA" id="ARBA00023136"/>
    </source>
</evidence>
<dbReference type="InterPro" id="IPR050713">
    <property type="entry name" value="RTP_Phos/Ushers"/>
</dbReference>
<keyword evidence="3" id="KW-0812">Transmembrane</keyword>
<name>A0AAY4BUK3_9TELE</name>
<feature type="domain" description="Fibronectin type-III" evidence="16">
    <location>
        <begin position="2227"/>
        <end position="2314"/>
    </location>
</feature>
<dbReference type="InterPro" id="IPR029021">
    <property type="entry name" value="Prot-tyrosine_phosphatase-like"/>
</dbReference>
<reference evidence="17" key="3">
    <citation type="submission" date="2025-09" db="UniProtKB">
        <authorList>
            <consortium name="Ensembl"/>
        </authorList>
    </citation>
    <scope>IDENTIFICATION</scope>
</reference>
<dbReference type="SUPFAM" id="SSF50370">
    <property type="entry name" value="Ricin B-like lectins"/>
    <property type="match status" value="1"/>
</dbReference>
<evidence type="ECO:0000259" key="15">
    <source>
        <dbReference type="PROSITE" id="PS50056"/>
    </source>
</evidence>
<evidence type="ECO:0000313" key="17">
    <source>
        <dbReference type="Ensembl" id="ENSDCDP00010024534.1"/>
    </source>
</evidence>
<feature type="region of interest" description="Disordered" evidence="13">
    <location>
        <begin position="15"/>
        <end position="51"/>
    </location>
</feature>
<dbReference type="FunFam" id="3.90.190.10:FF:000009">
    <property type="entry name" value="Receptor-type tyrosine-protein phosphatase beta"/>
    <property type="match status" value="1"/>
</dbReference>
<dbReference type="Gene3D" id="3.90.190.10">
    <property type="entry name" value="Protein tyrosine phosphatase superfamily"/>
    <property type="match status" value="1"/>
</dbReference>
<reference evidence="17" key="2">
    <citation type="submission" date="2025-08" db="UniProtKB">
        <authorList>
            <consortium name="Ensembl"/>
        </authorList>
    </citation>
    <scope>IDENTIFICATION</scope>
</reference>
<keyword evidence="10" id="KW-0325">Glycoprotein</keyword>
<dbReference type="Proteomes" id="UP000694580">
    <property type="component" value="Chromosome 7"/>
</dbReference>
<evidence type="ECO:0000256" key="6">
    <source>
        <dbReference type="ARBA" id="ARBA00022801"/>
    </source>
</evidence>
<feature type="domain" description="Tyrosine specific protein phosphatases" evidence="15">
    <location>
        <begin position="3021"/>
        <end position="3097"/>
    </location>
</feature>
<feature type="domain" description="Fibronectin type-III" evidence="16">
    <location>
        <begin position="1251"/>
        <end position="1343"/>
    </location>
</feature>
<feature type="domain" description="Tyrosine-protein phosphatase" evidence="14">
    <location>
        <begin position="2846"/>
        <end position="3106"/>
    </location>
</feature>
<feature type="domain" description="Fibronectin type-III" evidence="16">
    <location>
        <begin position="2046"/>
        <end position="2136"/>
    </location>
</feature>
<dbReference type="GO" id="GO:0045296">
    <property type="term" value="F:cadherin binding"/>
    <property type="evidence" value="ECO:0007669"/>
    <property type="project" value="TreeGrafter"/>
</dbReference>
<evidence type="ECO:0000256" key="11">
    <source>
        <dbReference type="ARBA" id="ARBA00025789"/>
    </source>
</evidence>
<keyword evidence="5" id="KW-0677">Repeat</keyword>
<reference evidence="17 18" key="1">
    <citation type="submission" date="2020-06" db="EMBL/GenBank/DDBJ databases">
        <authorList>
            <consortium name="Wellcome Sanger Institute Data Sharing"/>
        </authorList>
    </citation>
    <scope>NUCLEOTIDE SEQUENCE [LARGE SCALE GENOMIC DNA]</scope>
</reference>
<dbReference type="PRINTS" id="PR00700">
    <property type="entry name" value="PRTYPHPHTASE"/>
</dbReference>
<organism evidence="17 18">
    <name type="scientific">Denticeps clupeoides</name>
    <name type="common">denticle herring</name>
    <dbReference type="NCBI Taxonomy" id="299321"/>
    <lineage>
        <taxon>Eukaryota</taxon>
        <taxon>Metazoa</taxon>
        <taxon>Chordata</taxon>
        <taxon>Craniata</taxon>
        <taxon>Vertebrata</taxon>
        <taxon>Euteleostomi</taxon>
        <taxon>Actinopterygii</taxon>
        <taxon>Neopterygii</taxon>
        <taxon>Teleostei</taxon>
        <taxon>Clupei</taxon>
        <taxon>Clupeiformes</taxon>
        <taxon>Denticipitoidei</taxon>
        <taxon>Denticipitidae</taxon>
        <taxon>Denticeps</taxon>
    </lineage>
</organism>
<sequence>MMTFYSGGSRVRVNGRKWRARPRAARRRRRRSGPGVAPHPPAHPDPGGRPAGLSDMDLRLYAVLALLRLSAARSFLIAHPSKGICLFTEDTAVKLAKCDPDSPNQQWSWTAGMKLVHQQSSMCLWVDTRSALPQHARLVKVNGCTAAPAWKCYGKNGIFGLEEQRLFLKKQGSRLVVRSDPQYSNWTKHQGNSVGKPVLTALCPPKGPTTHFSTKAYSSSTSTHLPATQTSNNLVKEIHRSPTQKTHYRTTQQITTLKLPVTVQDRPVTHTSGPVMLRTKRAVTSALKPSVWTQEATKKALHNSYPIITRSTASDSVSHLGHAFLSTNLVTTFPFVFMGATKSLSTTGLNAQTAQRASAAASNTIDTVGHIEEANKSTFRGNSRTGPATFPVSSGITSFAIYTKAMSTTPHLVQSETDATSILLLSSKEQVTAKHASTATIARTAPRPKASTFKTRPHTSSATTYPLSYITAMTNPPTSGMVPATTTSVPVKSATATNTTIPATATAAPASTTTVPATTTTVPSTTITVPVKSATATNTTIPATTTAAPASTTAVPATTTTVPATTTTVPATTTTVPSTTITVPVKSATATNTTIPATTTAAPASTTAVPATTTTVPVNSATATTTTVPVNSATATTTTVPVNSATATTTTVPVNSATAANTAIFATATAVPATTTPVPAITTAAPASTTTVPSTTNSVPATTTAVLVKSATASNTTIPATTTSVPAITTAVPATTTTVPASTTPIPATTATATTTTVPVKLPTATTTTSPATTTTLPASNTTIPVKLPKATTTTIPATATTVPVKLPTATTTTSPATTTTVPATTTTIPVKLPKATTTTIPATATTVPVKLPTATTTTVPVKLPTATTTTSPATTTTIPVKLPKATTTTIPVKLPKATTTTIPATATTVSVKLPTATTTTIPATTTTILATTTTIPATTVTATTTTVPVKLPTATTTTIPATTTTVPATTTTVPATTVTATTTTVPVKLPTATTTTIPATTTTVPATTTTVPVKLPTATTTTIPATTTTVPVKLPKATTTTIPATTTTATTTTNQQPTIATVPSTVSTDPVTVIIPLSTIVSSSITTTVPITTIIPKSTNPTITTVVTTTAVVLTTVTTAPATTTGQAMPTTLATTTTSLKNPANPTTTFTTKLAETTAAARCRPDGTAVSSSADTAEVRLTAAAENCSFLVSLRGRDAPPAACRLQDPGRRHFACLVEHLEPGTVQQLEVVSRTDGEKVSVSVRTDPEQPQNMVVMSLSVPLPGIRVSWAPSRGQTDWYELTLQDTMSGDNRTTRIRSTAAPGSTFSALTPGTLYALSLQAIAGDKVSLAATTTAATAPSAARGLQLSASSGNLSVSWQAGPGKVERFWVLLSNRDGSVQNASVGNDISSYVFHGVTPGTLYKVAVVTESVGILNQSESKQIRTTPATVMNLRLQSNGSQDSLRATWEAAPGHVDVYLLTLSTVGLEEKRYQTLPSNASHWLFRHLTPGRTYEVSVRTNSGELTSETGAKGQTEPGEATQVLLAGLSDQRTLRLSWAPPDGDWERYRVLLLNGSGALVNRTEGKRARQTTFGGLGLVPGRAYTAALSVESGALSSTVFAEGRLAPKGVQQLLVSNSDETSLSAQWRPPLGEWHSYTVVLKLGDAEVARETVPAGTREWSFKQLTSGQQYTIVVITNSGGLTSVASVSGRTTPAQVTGLRVNNQGCTDSLLTSWDPAPGERDLYRVLLIQDSIVIKNVTVPANTTFYYFQVLRPGALYRVVVTTVRNGYSSRQSVAEGRTVPAAVQQVTVSNNGRPDFLSVSWRPSQGDVDSYLVILSDRERTVHTAVVSKSSPECVFRSLVSGRLYNISIISQSGNFKNHTMVQERTQPSSVQNPTATHSARDNYLKVYWRHAAGDFDYYQVVIKHNNRLVQNTTVPVQQNECVFNGLEPGRLYTVIVSTWSGKYESSVSTDGRTFPAAVRSLTLAGQGTEELRVTWAPALGDVDHYEVQLLFNDIKVFPLITLSSTTGECVLSSLTPGRLYKIVVSTFSGPNQKAKFIEGRTVPSKVKSIHITSEGQETSLKVNWTPGQGDVDGYYISLSGSGQPVQVQHVPKPENQLRFRDLQPGQLYFVTVQSISGSLLNNSTATGRTVPSSVTGLQAENKHATTSLQAWWQAGRGVFDGYSLQLLDSRGLLVTNSSQNSGVTQHCFSRLTPGKKYRVLIHAVSGGVLSKEASTEARTCPAAVTDLSIKTNTTTTLDFRWAPPEGEFDGFSIYLYNEDESLHDHRSGDPKTLEFSFKNLRPGAQYKMVVLTRSGGQTNDSFILARTVPAAVTSLQANSRNQTHTLWLGWKKAAGDFNNYLLTIHNPDGSQQAEQLLSPDSLEHTFTNLVPGRLYWAVMLTRSGELTNMATTEARTAPLSPTSFTFGGVTNTSLETTWSAPLDTDFDDFDLQWTPGDNLSVLNPYHSRMSGSRILKGLYPGRLYNFSLRTVSGTGTDLRVYSLPMYKSIRSKPERIQSLHCRPQSSTSISCSWSPPKTDFDSYTIECMKEDSLTLVYSRRTGRDNTLYHISQLEPHKHYTVSVKVISDSMTSEAAEESVVTMIDRPPLPPVTTRVNEKTVQITKSTIFFKFNCSWFSDVNGAVKYFTVIVMESDGTENIQPVQVHPLPSYREYRSNSSVTVYQTSYFPSNCVEEPDSTQDIEISLGSGMDSLGGSCSAEQDQVLFCDGPLKPHTTYRISVRAFTQLFNEDQRDFVSPLYTDTYLSLPVLTEAEPLSGVIEGVSAGMFLIATMMGVAALLICRQKARKVSVQEPMVRVSMRRERPTSTTHMCIRGNRRISSPIRILHFESHLAKLRADSNYHLSEEFEDLKDVGRNQPLDTALLPENRGKNRYNNILPYDSTRVKLSYVDDDPCSDYINASYIPGNNFRREYIATQGPLPGTKDDFWKMVWEQNVHNIVMVTQCMEKGRVKCDHYWPFDHDPLYYGDLIVQMVSESVLPEWTIREFKICSEDQLNVSRTVRQFHYTVWPDHGVPETTQSLIQFVRTVRDYINRTPGSGATVVHCSAGVGRTGTFIALDRILQQLDTKDTVDIYGAVFDLRLHRSHMVQTECQYAYLHQCVRDVLRARKLRTDQENPLYPIYENVNPEHHRDLVYTRR</sequence>
<dbReference type="SMART" id="SM00060">
    <property type="entry name" value="FN3"/>
    <property type="match status" value="16"/>
</dbReference>
<evidence type="ECO:0000256" key="7">
    <source>
        <dbReference type="ARBA" id="ARBA00022912"/>
    </source>
</evidence>
<protein>
    <recommendedName>
        <fullName evidence="2">protein-tyrosine-phosphatase</fullName>
        <ecNumber evidence="2">3.1.3.48</ecNumber>
    </recommendedName>
</protein>
<dbReference type="InterPro" id="IPR016130">
    <property type="entry name" value="Tyr_Pase_AS"/>
</dbReference>
<dbReference type="InterPro" id="IPR003595">
    <property type="entry name" value="Tyr_Pase_cat"/>
</dbReference>
<accession>A0AAY4BUK3</accession>
<feature type="domain" description="Fibronectin type-III" evidence="16">
    <location>
        <begin position="1785"/>
        <end position="1872"/>
    </location>
</feature>
<dbReference type="PANTHER" id="PTHR46957:SF2">
    <property type="entry name" value="RECEPTOR-TYPE TYROSINE-PROTEIN PHOSPHATASE BETA"/>
    <property type="match status" value="1"/>
</dbReference>
<keyword evidence="6" id="KW-0378">Hydrolase</keyword>
<evidence type="ECO:0000256" key="1">
    <source>
        <dbReference type="ARBA" id="ARBA00004479"/>
    </source>
</evidence>
<dbReference type="GO" id="GO:0001525">
    <property type="term" value="P:angiogenesis"/>
    <property type="evidence" value="ECO:0007669"/>
    <property type="project" value="TreeGrafter"/>
</dbReference>
<dbReference type="GeneTree" id="ENSGT00940000156088"/>
<dbReference type="GO" id="GO:0043235">
    <property type="term" value="C:receptor complex"/>
    <property type="evidence" value="ECO:0007669"/>
    <property type="project" value="TreeGrafter"/>
</dbReference>
<feature type="domain" description="Fibronectin type-III" evidence="16">
    <location>
        <begin position="1606"/>
        <end position="1697"/>
    </location>
</feature>
<evidence type="ECO:0000259" key="16">
    <source>
        <dbReference type="PROSITE" id="PS50853"/>
    </source>
</evidence>
<keyword evidence="9" id="KW-0472">Membrane</keyword>
<comment type="similarity">
    <text evidence="11">Belongs to the protein-tyrosine phosphatase family. Receptor class 3 subfamily.</text>
</comment>
<dbReference type="InterPro" id="IPR041201">
    <property type="entry name" value="PTPRJ_TM"/>
</dbReference>
<dbReference type="InterPro" id="IPR036116">
    <property type="entry name" value="FN3_sf"/>
</dbReference>
<dbReference type="GO" id="GO:0004725">
    <property type="term" value="F:protein tyrosine phosphatase activity"/>
    <property type="evidence" value="ECO:0007669"/>
    <property type="project" value="UniProtKB-EC"/>
</dbReference>
<dbReference type="PROSITE" id="PS50055">
    <property type="entry name" value="TYR_PHOSPHATASE_PTP"/>
    <property type="match status" value="1"/>
</dbReference>
<dbReference type="Gene3D" id="2.60.40.10">
    <property type="entry name" value="Immunoglobulins"/>
    <property type="match status" value="14"/>
</dbReference>
<dbReference type="Gene3D" id="2.80.10.50">
    <property type="match status" value="1"/>
</dbReference>
<dbReference type="CDD" id="cd00063">
    <property type="entry name" value="FN3"/>
    <property type="match status" value="7"/>
</dbReference>
<evidence type="ECO:0000256" key="13">
    <source>
        <dbReference type="SAM" id="MobiDB-lite"/>
    </source>
</evidence>
<feature type="domain" description="Fibronectin type-III" evidence="16">
    <location>
        <begin position="1430"/>
        <end position="1524"/>
    </location>
</feature>
<dbReference type="Pfam" id="PF18861">
    <property type="entry name" value="PTP_tm"/>
    <property type="match status" value="1"/>
</dbReference>
<proteinExistence type="inferred from homology"/>
<comment type="subcellular location">
    <subcellularLocation>
        <location evidence="1">Membrane</location>
        <topology evidence="1">Single-pass type I membrane protein</topology>
    </subcellularLocation>
</comment>
<gene>
    <name evidence="17" type="primary">LOC114793940</name>
</gene>
<keyword evidence="7" id="KW-0904">Protein phosphatase</keyword>
<dbReference type="SUPFAM" id="SSF52799">
    <property type="entry name" value="(Phosphotyrosine protein) phosphatases II"/>
    <property type="match status" value="1"/>
</dbReference>
<dbReference type="InterPro" id="IPR035992">
    <property type="entry name" value="Ricin_B-like_lectins"/>
</dbReference>
<keyword evidence="8" id="KW-1133">Transmembrane helix</keyword>
<dbReference type="SUPFAM" id="SSF49265">
    <property type="entry name" value="Fibronectin type III"/>
    <property type="match status" value="15"/>
</dbReference>
<dbReference type="CDD" id="cd14617">
    <property type="entry name" value="R-PTPc-B"/>
    <property type="match status" value="1"/>
</dbReference>
<dbReference type="SMART" id="SM00194">
    <property type="entry name" value="PTPc"/>
    <property type="match status" value="1"/>
</dbReference>
<evidence type="ECO:0000256" key="10">
    <source>
        <dbReference type="ARBA" id="ARBA00023180"/>
    </source>
</evidence>
<dbReference type="PANTHER" id="PTHR46957">
    <property type="entry name" value="CYTOKINE RECEPTOR"/>
    <property type="match status" value="1"/>
</dbReference>
<evidence type="ECO:0000313" key="18">
    <source>
        <dbReference type="Proteomes" id="UP000694580"/>
    </source>
</evidence>
<feature type="compositionally biased region" description="Basic residues" evidence="13">
    <location>
        <begin position="15"/>
        <end position="32"/>
    </location>
</feature>
<dbReference type="FunFam" id="2.60.40.10:FF:000369">
    <property type="entry name" value="Protein tyrosine phosphatase, receptor type B"/>
    <property type="match status" value="10"/>
</dbReference>
<evidence type="ECO:0000256" key="2">
    <source>
        <dbReference type="ARBA" id="ARBA00013064"/>
    </source>
</evidence>
<feature type="domain" description="Fibronectin type-III" evidence="16">
    <location>
        <begin position="2404"/>
        <end position="2498"/>
    </location>
</feature>
<dbReference type="EC" id="3.1.3.48" evidence="2"/>
<dbReference type="Ensembl" id="ENSDCDT00010030316.1">
    <property type="protein sequence ID" value="ENSDCDP00010024534.1"/>
    <property type="gene ID" value="ENSDCDG00010015518.1"/>
</dbReference>
<dbReference type="PROSITE" id="PS50853">
    <property type="entry name" value="FN3"/>
    <property type="match status" value="10"/>
</dbReference>
<dbReference type="InterPro" id="IPR000242">
    <property type="entry name" value="PTP_cat"/>
</dbReference>
<evidence type="ECO:0000256" key="8">
    <source>
        <dbReference type="ARBA" id="ARBA00022989"/>
    </source>
</evidence>
<keyword evidence="4" id="KW-0732">Signal</keyword>
<evidence type="ECO:0000256" key="3">
    <source>
        <dbReference type="ARBA" id="ARBA00022692"/>
    </source>
</evidence>
<dbReference type="InterPro" id="IPR013783">
    <property type="entry name" value="Ig-like_fold"/>
</dbReference>